<name>A0A443S1F2_9ACAR</name>
<accession>A0A443S1F2</accession>
<evidence type="ECO:0000313" key="2">
    <source>
        <dbReference type="EMBL" id="RWS21359.1"/>
    </source>
</evidence>
<dbReference type="VEuPathDB" id="VectorBase:LDEU010680"/>
<organism evidence="2 3">
    <name type="scientific">Leptotrombidium deliense</name>
    <dbReference type="NCBI Taxonomy" id="299467"/>
    <lineage>
        <taxon>Eukaryota</taxon>
        <taxon>Metazoa</taxon>
        <taxon>Ecdysozoa</taxon>
        <taxon>Arthropoda</taxon>
        <taxon>Chelicerata</taxon>
        <taxon>Arachnida</taxon>
        <taxon>Acari</taxon>
        <taxon>Acariformes</taxon>
        <taxon>Trombidiformes</taxon>
        <taxon>Prostigmata</taxon>
        <taxon>Anystina</taxon>
        <taxon>Parasitengona</taxon>
        <taxon>Trombiculoidea</taxon>
        <taxon>Trombiculidae</taxon>
        <taxon>Leptotrombidium</taxon>
    </lineage>
</organism>
<dbReference type="OrthoDB" id="6347891at2759"/>
<comment type="caution">
    <text evidence="2">The sequence shown here is derived from an EMBL/GenBank/DDBJ whole genome shotgun (WGS) entry which is preliminary data.</text>
</comment>
<sequence length="50" mass="6103">MFRGFVWFAFGLYSGVYLAQNYDIPTIPEPQELWKVAQEYFEEHKKERKD</sequence>
<dbReference type="InterPro" id="IPR027854">
    <property type="entry name" value="STMP1"/>
</dbReference>
<dbReference type="Pfam" id="PF15054">
    <property type="entry name" value="DUF4535"/>
    <property type="match status" value="1"/>
</dbReference>
<dbReference type="EMBL" id="NCKV01012604">
    <property type="protein sequence ID" value="RWS21359.1"/>
    <property type="molecule type" value="Genomic_DNA"/>
</dbReference>
<protein>
    <submittedName>
        <fullName evidence="2">Uncharacterized protein</fullName>
    </submittedName>
</protein>
<dbReference type="Proteomes" id="UP000288716">
    <property type="component" value="Unassembled WGS sequence"/>
</dbReference>
<feature type="chain" id="PRO_5019368336" evidence="1">
    <location>
        <begin position="20"/>
        <end position="50"/>
    </location>
</feature>
<proteinExistence type="predicted"/>
<dbReference type="AlphaFoldDB" id="A0A443S1F2"/>
<keyword evidence="3" id="KW-1185">Reference proteome</keyword>
<gene>
    <name evidence="2" type="ORF">B4U80_02526</name>
</gene>
<reference evidence="2 3" key="1">
    <citation type="journal article" date="2018" name="Gigascience">
        <title>Genomes of trombidid mites reveal novel predicted allergens and laterally-transferred genes associated with secondary metabolism.</title>
        <authorList>
            <person name="Dong X."/>
            <person name="Chaisiri K."/>
            <person name="Xia D."/>
            <person name="Armstrong S.D."/>
            <person name="Fang Y."/>
            <person name="Donnelly M.J."/>
            <person name="Kadowaki T."/>
            <person name="McGarry J.W."/>
            <person name="Darby A.C."/>
            <person name="Makepeace B.L."/>
        </authorList>
    </citation>
    <scope>NUCLEOTIDE SEQUENCE [LARGE SCALE GENOMIC DNA]</scope>
    <source>
        <strain evidence="2">UoL-UT</strain>
    </source>
</reference>
<feature type="signal peptide" evidence="1">
    <location>
        <begin position="1"/>
        <end position="19"/>
    </location>
</feature>
<keyword evidence="1" id="KW-0732">Signal</keyword>
<evidence type="ECO:0000313" key="3">
    <source>
        <dbReference type="Proteomes" id="UP000288716"/>
    </source>
</evidence>
<evidence type="ECO:0000256" key="1">
    <source>
        <dbReference type="SAM" id="SignalP"/>
    </source>
</evidence>